<feature type="non-terminal residue" evidence="1">
    <location>
        <position position="162"/>
    </location>
</feature>
<protein>
    <recommendedName>
        <fullName evidence="3">G domain-containing protein</fullName>
    </recommendedName>
</protein>
<dbReference type="Proteomes" id="UP000054538">
    <property type="component" value="Unassembled WGS sequence"/>
</dbReference>
<dbReference type="InterPro" id="IPR027417">
    <property type="entry name" value="P-loop_NTPase"/>
</dbReference>
<dbReference type="InParanoid" id="A0A0D0CER8"/>
<name>A0A0D0CER8_9AGAM</name>
<evidence type="ECO:0000313" key="2">
    <source>
        <dbReference type="Proteomes" id="UP000054538"/>
    </source>
</evidence>
<dbReference type="HOGENOM" id="CLU_1639458_0_0_1"/>
<dbReference type="SUPFAM" id="SSF52540">
    <property type="entry name" value="P-loop containing nucleoside triphosphate hydrolases"/>
    <property type="match status" value="1"/>
</dbReference>
<reference evidence="2" key="2">
    <citation type="submission" date="2015-01" db="EMBL/GenBank/DDBJ databases">
        <title>Evolutionary Origins and Diversification of the Mycorrhizal Mutualists.</title>
        <authorList>
            <consortium name="DOE Joint Genome Institute"/>
            <consortium name="Mycorrhizal Genomics Consortium"/>
            <person name="Kohler A."/>
            <person name="Kuo A."/>
            <person name="Nagy L.G."/>
            <person name="Floudas D."/>
            <person name="Copeland A."/>
            <person name="Barry K.W."/>
            <person name="Cichocki N."/>
            <person name="Veneault-Fourrey C."/>
            <person name="LaButti K."/>
            <person name="Lindquist E.A."/>
            <person name="Lipzen A."/>
            <person name="Lundell T."/>
            <person name="Morin E."/>
            <person name="Murat C."/>
            <person name="Riley R."/>
            <person name="Ohm R."/>
            <person name="Sun H."/>
            <person name="Tunlid A."/>
            <person name="Henrissat B."/>
            <person name="Grigoriev I.V."/>
            <person name="Hibbett D.S."/>
            <person name="Martin F."/>
        </authorList>
    </citation>
    <scope>NUCLEOTIDE SEQUENCE [LARGE SCALE GENOMIC DNA]</scope>
    <source>
        <strain evidence="2">Ve08.2h10</strain>
    </source>
</reference>
<keyword evidence="2" id="KW-1185">Reference proteome</keyword>
<accession>A0A0D0CER8</accession>
<dbReference type="Gene3D" id="3.40.50.300">
    <property type="entry name" value="P-loop containing nucleotide triphosphate hydrolases"/>
    <property type="match status" value="1"/>
</dbReference>
<evidence type="ECO:0000313" key="1">
    <source>
        <dbReference type="EMBL" id="KIK81247.1"/>
    </source>
</evidence>
<reference evidence="1 2" key="1">
    <citation type="submission" date="2014-04" db="EMBL/GenBank/DDBJ databases">
        <authorList>
            <consortium name="DOE Joint Genome Institute"/>
            <person name="Kuo A."/>
            <person name="Kohler A."/>
            <person name="Jargeat P."/>
            <person name="Nagy L.G."/>
            <person name="Floudas D."/>
            <person name="Copeland A."/>
            <person name="Barry K.W."/>
            <person name="Cichocki N."/>
            <person name="Veneault-Fourrey C."/>
            <person name="LaButti K."/>
            <person name="Lindquist E.A."/>
            <person name="Lipzen A."/>
            <person name="Lundell T."/>
            <person name="Morin E."/>
            <person name="Murat C."/>
            <person name="Sun H."/>
            <person name="Tunlid A."/>
            <person name="Henrissat B."/>
            <person name="Grigoriev I.V."/>
            <person name="Hibbett D.S."/>
            <person name="Martin F."/>
            <person name="Nordberg H.P."/>
            <person name="Cantor M.N."/>
            <person name="Hua S.X."/>
        </authorList>
    </citation>
    <scope>NUCLEOTIDE SEQUENCE [LARGE SCALE GENOMIC DNA]</scope>
    <source>
        <strain evidence="1 2">Ve08.2h10</strain>
    </source>
</reference>
<dbReference type="EMBL" id="KN825834">
    <property type="protein sequence ID" value="KIK81247.1"/>
    <property type="molecule type" value="Genomic_DNA"/>
</dbReference>
<dbReference type="OrthoDB" id="8954335at2759"/>
<proteinExistence type="predicted"/>
<dbReference type="AlphaFoldDB" id="A0A0D0CER8"/>
<gene>
    <name evidence="1" type="ORF">PAXRUDRAFT_156500</name>
</gene>
<evidence type="ECO:0008006" key="3">
    <source>
        <dbReference type="Google" id="ProtNLM"/>
    </source>
</evidence>
<sequence>MVTFNVLFLGETDTGKASIIDVIAGQGEGRTSPCSDTREVQLDNKTFLLHTAPSLEPKSETTSAVAVKQRYQDLLRDLRKNGGPHLLVYCLDGSHSTSWIEATHDAISSCFTLPFSIPTIAVVTGVRGLAQQESWWSNNQTLFTNQAVRFVGHAFIPVMSHD</sequence>
<organism evidence="1 2">
    <name type="scientific">Paxillus rubicundulus Ve08.2h10</name>
    <dbReference type="NCBI Taxonomy" id="930991"/>
    <lineage>
        <taxon>Eukaryota</taxon>
        <taxon>Fungi</taxon>
        <taxon>Dikarya</taxon>
        <taxon>Basidiomycota</taxon>
        <taxon>Agaricomycotina</taxon>
        <taxon>Agaricomycetes</taxon>
        <taxon>Agaricomycetidae</taxon>
        <taxon>Boletales</taxon>
        <taxon>Paxilineae</taxon>
        <taxon>Paxillaceae</taxon>
        <taxon>Paxillus</taxon>
    </lineage>
</organism>